<feature type="domain" description="Apple" evidence="4">
    <location>
        <begin position="114"/>
        <end position="159"/>
    </location>
</feature>
<feature type="compositionally biased region" description="Low complexity" evidence="1">
    <location>
        <begin position="56"/>
        <end position="76"/>
    </location>
</feature>
<dbReference type="InterPro" id="IPR003609">
    <property type="entry name" value="Pan_app"/>
</dbReference>
<gene>
    <name evidence="5" type="ORF">KCU76_g11776</name>
</gene>
<protein>
    <recommendedName>
        <fullName evidence="4">Apple domain-containing protein</fullName>
    </recommendedName>
</protein>
<feature type="region of interest" description="Disordered" evidence="1">
    <location>
        <begin position="47"/>
        <end position="89"/>
    </location>
</feature>
<name>A0A9P8EBJ5_AURME</name>
<keyword evidence="3" id="KW-0732">Signal</keyword>
<accession>A0A9P8EBJ5</accession>
<evidence type="ECO:0000256" key="2">
    <source>
        <dbReference type="SAM" id="Phobius"/>
    </source>
</evidence>
<keyword evidence="2" id="KW-0812">Transmembrane</keyword>
<evidence type="ECO:0000313" key="6">
    <source>
        <dbReference type="Proteomes" id="UP000779574"/>
    </source>
</evidence>
<dbReference type="Proteomes" id="UP000779574">
    <property type="component" value="Unassembled WGS sequence"/>
</dbReference>
<evidence type="ECO:0000256" key="1">
    <source>
        <dbReference type="SAM" id="MobiDB-lite"/>
    </source>
</evidence>
<keyword evidence="2" id="KW-1133">Transmembrane helix</keyword>
<evidence type="ECO:0000256" key="3">
    <source>
        <dbReference type="SAM" id="SignalP"/>
    </source>
</evidence>
<comment type="caution">
    <text evidence="5">The sequence shown here is derived from an EMBL/GenBank/DDBJ whole genome shotgun (WGS) entry which is preliminary data.</text>
</comment>
<keyword evidence="2" id="KW-0472">Membrane</keyword>
<evidence type="ECO:0000259" key="4">
    <source>
        <dbReference type="Pfam" id="PF00024"/>
    </source>
</evidence>
<organism evidence="5 6">
    <name type="scientific">Aureobasidium melanogenum</name>
    <name type="common">Aureobasidium pullulans var. melanogenum</name>
    <dbReference type="NCBI Taxonomy" id="46634"/>
    <lineage>
        <taxon>Eukaryota</taxon>
        <taxon>Fungi</taxon>
        <taxon>Dikarya</taxon>
        <taxon>Ascomycota</taxon>
        <taxon>Pezizomycotina</taxon>
        <taxon>Dothideomycetes</taxon>
        <taxon>Dothideomycetidae</taxon>
        <taxon>Dothideales</taxon>
        <taxon>Saccotheciaceae</taxon>
        <taxon>Aureobasidium</taxon>
    </lineage>
</organism>
<feature type="signal peptide" evidence="3">
    <location>
        <begin position="1"/>
        <end position="18"/>
    </location>
</feature>
<dbReference type="AlphaFoldDB" id="A0A9P8EBJ5"/>
<sequence>MKNTFVTMAVALMGSAAAQHYSNSSMASNGTMPSTSSAVELTTSMGSALPTTPMVTRSQSSGSATSTSSSATPTYSNGAQPVVQGPDGPVAFQVQTDVTYAGSHITLTKRGLGKRARASNLNECLNSCAQSTECVGTSYTESTSECTFFSGISGQPMKMEGTDFAKVTSRDGMPVNAYGNGTSSSVHMSHSAGFSSTLYHNSSTKASMSKTSSVQLSGSATGSAGSASRSATRASGSGNSAAASATSTPSSIIFDGVLFKLEINITYSGITFDIEIDLAKRAGQTLNDCLGACAGNSSCVGTAFDSSDDSCTYYSSIITGSRTAAPGITFATVESRIGNSTATGTAGSNSTASSTSSSASATATSLEDGICPKLNGDVVKSALDVDFVVECGQGVVGDVLTIEAPRKRQATTLPTSLSNCIDICATETACVATTFDRNTMSCTYFSTFDLIVAETFDAALRLENNGAAAPVTVTEPSTGAVITMPAGGNGGANGGALTTATVYQVSTVTIHSCAPTVTDCPLRAGRNAATVTTIIPVAETVYQCPYTTNANVVTALAGAVTEQDIVTSTVYECPAGQTVTVSGTQMVPAQATTITETYTTHITQSSSAATPVMTGDNASKSVVYVQQVVSVCNSCATSTLTQYVVLSTAPPAPAQATATSTVTATQGCNGVNCPAGASGAASTTVKITINTVIPQQSAAAQCNGVNCPAGMSGASSGMTTSAYATASASQPLAFTGAGSVVSVQGGVVALAAAVFSIFMF</sequence>
<feature type="chain" id="PRO_5040110921" description="Apple domain-containing protein" evidence="3">
    <location>
        <begin position="19"/>
        <end position="760"/>
    </location>
</feature>
<feature type="transmembrane region" description="Helical" evidence="2">
    <location>
        <begin position="732"/>
        <end position="758"/>
    </location>
</feature>
<reference evidence="5" key="1">
    <citation type="journal article" date="2021" name="J Fungi (Basel)">
        <title>Virulence traits and population genomics of the black yeast Aureobasidium melanogenum.</title>
        <authorList>
            <person name="Cernosa A."/>
            <person name="Sun X."/>
            <person name="Gostincar C."/>
            <person name="Fang C."/>
            <person name="Gunde-Cimerman N."/>
            <person name="Song Z."/>
        </authorList>
    </citation>
    <scope>NUCLEOTIDE SEQUENCE</scope>
    <source>
        <strain evidence="5">EXF-9911</strain>
    </source>
</reference>
<dbReference type="EMBL" id="JAHFXF010000579">
    <property type="protein sequence ID" value="KAG9685338.1"/>
    <property type="molecule type" value="Genomic_DNA"/>
</dbReference>
<proteinExistence type="predicted"/>
<feature type="non-terminal residue" evidence="5">
    <location>
        <position position="760"/>
    </location>
</feature>
<dbReference type="OrthoDB" id="3923593at2759"/>
<dbReference type="Pfam" id="PF00024">
    <property type="entry name" value="PAN_1"/>
    <property type="match status" value="1"/>
</dbReference>
<feature type="region of interest" description="Disordered" evidence="1">
    <location>
        <begin position="219"/>
        <end position="246"/>
    </location>
</feature>
<reference evidence="5" key="2">
    <citation type="submission" date="2021-08" db="EMBL/GenBank/DDBJ databases">
        <authorList>
            <person name="Gostincar C."/>
            <person name="Sun X."/>
            <person name="Song Z."/>
            <person name="Gunde-Cimerman N."/>
        </authorList>
    </citation>
    <scope>NUCLEOTIDE SEQUENCE</scope>
    <source>
        <strain evidence="5">EXF-9911</strain>
    </source>
</reference>
<evidence type="ECO:0000313" key="5">
    <source>
        <dbReference type="EMBL" id="KAG9685338.1"/>
    </source>
</evidence>